<accession>A0A7S3LCW1</accession>
<dbReference type="Pfam" id="PF18599">
    <property type="entry name" value="LCIB_C_CA"/>
    <property type="match status" value="1"/>
</dbReference>
<sequence length="454" mass="47221">MKLSTAVTFGLVVLPAVTAFAPMAATRSRTALGMSDSFSTANSLAAANAQKAAAIRAAEARNQAEIEALKAQIAQIESLFNRSPGGFTPTPPTLPPDVASMNQNQLQTKLGEFKDYLGTLLQRSKDNQNQLAGLGGSGTGSALATAAVAGSMGALVTNALDSNRRDSINGLIAGAAGSIASSLSGPSTRAPAAAPAVPNDPKSQFVFGRIQQAFPGAQSNADLVKKVKGALRKYGYGKDTLLATSFCCDEVNRPLDEAFAAEYGQQFNMGGLAGFPFGGVTGFAAMAKHVPDGGSCLVVYGPHVGVDFDGKVGTVNRRGKEKGGTCCGSAVAASGYVNSVYKGEIEEAKTPTATMDAQQIYVGSVLLPYAERLAKANDPMVELPYVMFEPVDDLTQKIVAKAAGKVGGNGKIALLGGIQINTPTGMSDFFLPLRFEVRDNKDTVVENLLYEKRF</sequence>
<feature type="signal peptide" evidence="1">
    <location>
        <begin position="1"/>
        <end position="19"/>
    </location>
</feature>
<dbReference type="EMBL" id="HBIM01020065">
    <property type="protein sequence ID" value="CAE0418222.1"/>
    <property type="molecule type" value="Transcribed_RNA"/>
</dbReference>
<evidence type="ECO:0000259" key="2">
    <source>
        <dbReference type="Pfam" id="PF18599"/>
    </source>
</evidence>
<keyword evidence="1" id="KW-0732">Signal</keyword>
<organism evidence="3">
    <name type="scientific">Amphora coffeiformis</name>
    <dbReference type="NCBI Taxonomy" id="265554"/>
    <lineage>
        <taxon>Eukaryota</taxon>
        <taxon>Sar</taxon>
        <taxon>Stramenopiles</taxon>
        <taxon>Ochrophyta</taxon>
        <taxon>Bacillariophyta</taxon>
        <taxon>Bacillariophyceae</taxon>
        <taxon>Bacillariophycidae</taxon>
        <taxon>Thalassiophysales</taxon>
        <taxon>Catenulaceae</taxon>
        <taxon>Amphora</taxon>
    </lineage>
</organism>
<feature type="chain" id="PRO_5030716733" description="Limiting CO2-inducible protein B/C beta carbonyic anhydrase domain-containing protein" evidence="1">
    <location>
        <begin position="20"/>
        <end position="454"/>
    </location>
</feature>
<evidence type="ECO:0000256" key="1">
    <source>
        <dbReference type="SAM" id="SignalP"/>
    </source>
</evidence>
<gene>
    <name evidence="3" type="ORF">ACOF00016_LOCUS15108</name>
</gene>
<name>A0A7S3LCW1_9STRA</name>
<reference evidence="3" key="1">
    <citation type="submission" date="2021-01" db="EMBL/GenBank/DDBJ databases">
        <authorList>
            <person name="Corre E."/>
            <person name="Pelletier E."/>
            <person name="Niang G."/>
            <person name="Scheremetjew M."/>
            <person name="Finn R."/>
            <person name="Kale V."/>
            <person name="Holt S."/>
            <person name="Cochrane G."/>
            <person name="Meng A."/>
            <person name="Brown T."/>
            <person name="Cohen L."/>
        </authorList>
    </citation>
    <scope>NUCLEOTIDE SEQUENCE</scope>
    <source>
        <strain evidence="3">CCMP127</strain>
    </source>
</reference>
<dbReference type="PANTHER" id="PTHR38016">
    <property type="entry name" value="UNNAMED PRODUCT"/>
    <property type="match status" value="1"/>
</dbReference>
<dbReference type="AlphaFoldDB" id="A0A7S3LCW1"/>
<feature type="domain" description="Limiting CO2-inducible protein B/C beta carbonyic anhydrase" evidence="2">
    <location>
        <begin position="218"/>
        <end position="439"/>
    </location>
</feature>
<dbReference type="InterPro" id="IPR040703">
    <property type="entry name" value="LCIB/C_CA"/>
</dbReference>
<evidence type="ECO:0000313" key="3">
    <source>
        <dbReference type="EMBL" id="CAE0418222.1"/>
    </source>
</evidence>
<protein>
    <recommendedName>
        <fullName evidence="2">Limiting CO2-inducible protein B/C beta carbonyic anhydrase domain-containing protein</fullName>
    </recommendedName>
</protein>
<dbReference type="PANTHER" id="PTHR38016:SF1">
    <property type="entry name" value="LIMITING CO2-INDUCIBLE PROTEIN B_C BETA CARBONYIC ANHYDRASE DOMAIN-CONTAINING PROTEIN"/>
    <property type="match status" value="1"/>
</dbReference>
<proteinExistence type="predicted"/>